<accession>A0A2T9YD48</accession>
<gene>
    <name evidence="2" type="ORF">BB561_004960</name>
</gene>
<feature type="compositionally biased region" description="Polar residues" evidence="1">
    <location>
        <begin position="1543"/>
        <end position="1565"/>
    </location>
</feature>
<proteinExistence type="predicted"/>
<sequence length="1787" mass="204291">MQSTHNNIQVPQNGEDCSLDGDSALLSSNINVGEVAKNEIADFAPSSQTHMNALDSSSLFEGQQLVESKLSQTKFDFSIDAEKAFFIKKELDITDPTAEFLRYDSTNKVLANSSSHISPVKVEAVSNNRLKEQKLPIKLEAASKKASEDLMASWATKNNKTLRKKAAVIKISTRKSLSKAPKSQLMLKLERLKLVTTQTNPPRKNRKSFIKQEFSAEIESDLKPGSKGLVENLSPDTKPYVSPYIDSTKTELITSQDYQALEQEAFYLWKSQRKDLDSPYKKRNDLLYAFLNGSTRDKLKIIILSYLDMIEELPVIFAIYQQKKLAMKSGLKSTSEIDNALAVWFKWVKVKCALFACEGSELAKVLEAVDKSLLHQFSFSKNISRNVVSPLNFNANDLSSQISECIDTIFDNCTIFSTDISKTAQVLTICKKSQNSLIASLNSSETELILYLQQLLVLFTTLPLDYSDSIEKNILQAYLKLDLLHRHKFCSSISLNYSYFGLYIYLVCNSLSNQFLISHETHLKKLNSNSLNYHSNILSALFISKNFPWLDLTTDRFLNFKNLSKIQQYFQEHINNLVKGPVTSASTSEWYNFAVSWCGILGFAHLESNEEGFSLCVKLARISRNEDEYKICCVLGVLLASSTPSKSAKFAKEMLLGLLNTNTSIYFSLFIILLFLQKIDEAENLLYELSGISFPLIKKKLYFLRDLIDFRNDLSANLYKKSILNITNQSKKILPQDSRLIYKTILHIFKDSSLKVLPIDINSWLLSVIKSANLIDISFVFELIQQSIDFGYGPIPEAEILPILSGNFMEKSKNGGSLNTTISHEYMLILFYVLYFNKKIFEAISNKTMPKPGSLNSDYGELQDVSPIYSDDLINSVPAKIVLEQLEKYRVAKNKSVVYAYQNILPDYLSLLITQYEYQIQPNGLLYRKTDESGLFTGILSSYKITNDKKSFERLTNSINTVFSNLNLKDPESVNSAVQLIRSYTELNCDFQYKTTRIFIESALHNILLQLSDYYSNNLISSQLTPDEKSHAVSINGNEPSFIKNKNIQKSSNVQNVSSMILNLLNAFFSAWEILFDLNPASTAISVINAISFIDKYPHYAKHSIQELWANPLIMFNCNSFTFKYPQIATIFLATLKFFLLMSRNKYLNNYAKNSSLDRFLTFKKENLNTLLYLQESSAIQILIEIVSLSDKNSFLNNNDPSRDLIKKKIYEFIHQQYIDQKIMLKLICFQTYDHSLISEMVINVPSIHACTDFLPELIIQPCLKQMIFGVELAGHLFQFYPLLKNESMAKEVILPHIISSLKSFVAGVYEKQDIFTINILLSSLIRIAFVFPVILSSTVLMLEEFQKESIKLLYSYRNFKIESLETNKQNSNISKMDDISAFRCQIFSDRIENVVSIINPVKYNYMTPNITSVSDESNNRASSSDLSKKLDFGWEKKNNIHSFNFISKYTEESCYIEFLNGFKDTMFPANCEVLPSISKSSQEQNDLNLQLQPHRSNTTAMLTMNSDNKNQINTSENQVGDPFISTDGKDYYSEKHSNYLQKNKMNQESTNTTGPIYSNKNRPNFYQKPQYKNYQSNSKNAIVDSTYSTNTKDHDKLNNDILNSNGISIKNSYNRSRDRNGDSEATHSAQIYENNTYSNTQNNNDNRKRNINHIQDINTKNYHSFAPNSSNDEKDLYQYDFDNFNGDESSKPISYKGGYKRKANNEMGKDSGKEHFKRKNNPYNQNKNQAGQKNFGNQRDFNANYNVGPHGSDSGYRPRTFKERNAYKQSDTNINNKKKFKFNKNH</sequence>
<dbReference type="InterPro" id="IPR029321">
    <property type="entry name" value="INTS2"/>
</dbReference>
<reference evidence="2 3" key="1">
    <citation type="journal article" date="2018" name="MBio">
        <title>Comparative Genomics Reveals the Core Gene Toolbox for the Fungus-Insect Symbiosis.</title>
        <authorList>
            <person name="Wang Y."/>
            <person name="Stata M."/>
            <person name="Wang W."/>
            <person name="Stajich J.E."/>
            <person name="White M.M."/>
            <person name="Moncalvo J.M."/>
        </authorList>
    </citation>
    <scope>NUCLEOTIDE SEQUENCE [LARGE SCALE GENOMIC DNA]</scope>
    <source>
        <strain evidence="2 3">SWE-8-4</strain>
    </source>
</reference>
<feature type="compositionally biased region" description="Polar residues" evidence="1">
    <location>
        <begin position="1601"/>
        <end position="1615"/>
    </location>
</feature>
<dbReference type="Pfam" id="PF14750">
    <property type="entry name" value="INTS2"/>
    <property type="match status" value="1"/>
</dbReference>
<feature type="compositionally biased region" description="Basic and acidic residues" evidence="1">
    <location>
        <begin position="1616"/>
        <end position="1625"/>
    </location>
</feature>
<comment type="caution">
    <text evidence="2">The sequence shown here is derived from an EMBL/GenBank/DDBJ whole genome shotgun (WGS) entry which is preliminary data.</text>
</comment>
<feature type="compositionally biased region" description="Basic and acidic residues" evidence="1">
    <location>
        <begin position="1704"/>
        <end position="1715"/>
    </location>
</feature>
<feature type="compositionally biased region" description="Polar residues" evidence="1">
    <location>
        <begin position="1571"/>
        <end position="1591"/>
    </location>
</feature>
<dbReference type="STRING" id="133385.A0A2T9YD48"/>
<dbReference type="GO" id="GO:0034472">
    <property type="term" value="P:snRNA 3'-end processing"/>
    <property type="evidence" value="ECO:0007669"/>
    <property type="project" value="TreeGrafter"/>
</dbReference>
<protein>
    <submittedName>
        <fullName evidence="2">Uncharacterized protein</fullName>
    </submittedName>
</protein>
<dbReference type="Proteomes" id="UP000245383">
    <property type="component" value="Unassembled WGS sequence"/>
</dbReference>
<dbReference type="OrthoDB" id="5599951at2759"/>
<dbReference type="GO" id="GO:0032039">
    <property type="term" value="C:integrator complex"/>
    <property type="evidence" value="ECO:0007669"/>
    <property type="project" value="InterPro"/>
</dbReference>
<feature type="region of interest" description="Disordered" evidence="1">
    <location>
        <begin position="1662"/>
        <end position="1760"/>
    </location>
</feature>
<feature type="region of interest" description="Disordered" evidence="1">
    <location>
        <begin position="1543"/>
        <end position="1625"/>
    </location>
</feature>
<keyword evidence="3" id="KW-1185">Reference proteome</keyword>
<dbReference type="EMBL" id="MBFR01000268">
    <property type="protein sequence ID" value="PVU90251.1"/>
    <property type="molecule type" value="Genomic_DNA"/>
</dbReference>
<evidence type="ECO:0000313" key="2">
    <source>
        <dbReference type="EMBL" id="PVU90251.1"/>
    </source>
</evidence>
<organism evidence="2 3">
    <name type="scientific">Smittium simulii</name>
    <dbReference type="NCBI Taxonomy" id="133385"/>
    <lineage>
        <taxon>Eukaryota</taxon>
        <taxon>Fungi</taxon>
        <taxon>Fungi incertae sedis</taxon>
        <taxon>Zoopagomycota</taxon>
        <taxon>Kickxellomycotina</taxon>
        <taxon>Harpellomycetes</taxon>
        <taxon>Harpellales</taxon>
        <taxon>Legeriomycetaceae</taxon>
        <taxon>Smittium</taxon>
    </lineage>
</organism>
<evidence type="ECO:0000256" key="1">
    <source>
        <dbReference type="SAM" id="MobiDB-lite"/>
    </source>
</evidence>
<feature type="compositionally biased region" description="Polar residues" evidence="1">
    <location>
        <begin position="1662"/>
        <end position="1671"/>
    </location>
</feature>
<dbReference type="PANTHER" id="PTHR28608:SF1">
    <property type="entry name" value="INTEGRATOR COMPLEX SUBUNIT 2"/>
    <property type="match status" value="1"/>
</dbReference>
<dbReference type="PANTHER" id="PTHR28608">
    <property type="entry name" value="INTEGRATOR COMPLEX SUBUNIT 2"/>
    <property type="match status" value="1"/>
</dbReference>
<feature type="compositionally biased region" description="Polar residues" evidence="1">
    <location>
        <begin position="1722"/>
        <end position="1746"/>
    </location>
</feature>
<evidence type="ECO:0000313" key="3">
    <source>
        <dbReference type="Proteomes" id="UP000245383"/>
    </source>
</evidence>
<name>A0A2T9YD48_9FUNG</name>